<protein>
    <submittedName>
        <fullName evidence="1">Uncharacterized protein</fullName>
    </submittedName>
</protein>
<accession>A0A931BVS5</accession>
<dbReference type="RefSeq" id="WP_196273618.1">
    <property type="nucleotide sequence ID" value="NZ_JADQDO010000017.1"/>
</dbReference>
<organism evidence="1 2">
    <name type="scientific">Microvirga alba</name>
    <dbReference type="NCBI Taxonomy" id="2791025"/>
    <lineage>
        <taxon>Bacteria</taxon>
        <taxon>Pseudomonadati</taxon>
        <taxon>Pseudomonadota</taxon>
        <taxon>Alphaproteobacteria</taxon>
        <taxon>Hyphomicrobiales</taxon>
        <taxon>Methylobacteriaceae</taxon>
        <taxon>Microvirga</taxon>
    </lineage>
</organism>
<name>A0A931BVS5_9HYPH</name>
<evidence type="ECO:0000313" key="1">
    <source>
        <dbReference type="EMBL" id="MBF9235623.1"/>
    </source>
</evidence>
<gene>
    <name evidence="1" type="ORF">I2H38_19865</name>
</gene>
<keyword evidence="2" id="KW-1185">Reference proteome</keyword>
<comment type="caution">
    <text evidence="1">The sequence shown here is derived from an EMBL/GenBank/DDBJ whole genome shotgun (WGS) entry which is preliminary data.</text>
</comment>
<dbReference type="Proteomes" id="UP000599312">
    <property type="component" value="Unassembled WGS sequence"/>
</dbReference>
<dbReference type="EMBL" id="JADQDO010000017">
    <property type="protein sequence ID" value="MBF9235623.1"/>
    <property type="molecule type" value="Genomic_DNA"/>
</dbReference>
<proteinExistence type="predicted"/>
<dbReference type="AlphaFoldDB" id="A0A931BVS5"/>
<reference evidence="1" key="1">
    <citation type="submission" date="2020-11" db="EMBL/GenBank/DDBJ databases">
        <authorList>
            <person name="Kim M.K."/>
        </authorList>
    </citation>
    <scope>NUCLEOTIDE SEQUENCE</scope>
    <source>
        <strain evidence="1">BT350</strain>
    </source>
</reference>
<evidence type="ECO:0000313" key="2">
    <source>
        <dbReference type="Proteomes" id="UP000599312"/>
    </source>
</evidence>
<sequence>MGLQRAALHKPANQSVAAYVRDLADIYSVVYSETPADDFAETASRLVGDDLPPPDETENLLVALYRAGVIDAHERTNLLFRHVQQTA</sequence>